<keyword evidence="3" id="KW-1185">Reference proteome</keyword>
<feature type="region of interest" description="Disordered" evidence="1">
    <location>
        <begin position="1"/>
        <end position="27"/>
    </location>
</feature>
<accession>A0A0D2N5W8</accession>
<feature type="compositionally biased region" description="Pro residues" evidence="1">
    <location>
        <begin position="12"/>
        <end position="22"/>
    </location>
</feature>
<dbReference type="OrthoDB" id="547808at2759"/>
<proteinExistence type="predicted"/>
<reference evidence="2 3" key="1">
    <citation type="journal article" date="2013" name="BMC Genomics">
        <title>Reconstruction of the lipid metabolism for the microalga Monoraphidium neglectum from its genome sequence reveals characteristics suitable for biofuel production.</title>
        <authorList>
            <person name="Bogen C."/>
            <person name="Al-Dilaimi A."/>
            <person name="Albersmeier A."/>
            <person name="Wichmann J."/>
            <person name="Grundmann M."/>
            <person name="Rupp O."/>
            <person name="Lauersen K.J."/>
            <person name="Blifernez-Klassen O."/>
            <person name="Kalinowski J."/>
            <person name="Goesmann A."/>
            <person name="Mussgnug J.H."/>
            <person name="Kruse O."/>
        </authorList>
    </citation>
    <scope>NUCLEOTIDE SEQUENCE [LARGE SCALE GENOMIC DNA]</scope>
    <source>
        <strain evidence="2 3">SAG 48.87</strain>
    </source>
</reference>
<dbReference type="Proteomes" id="UP000054498">
    <property type="component" value="Unassembled WGS sequence"/>
</dbReference>
<dbReference type="RefSeq" id="XP_013900390.1">
    <property type="nucleotide sequence ID" value="XM_014044936.1"/>
</dbReference>
<gene>
    <name evidence="2" type="ORF">MNEG_6586</name>
</gene>
<evidence type="ECO:0000313" key="2">
    <source>
        <dbReference type="EMBL" id="KIZ01371.1"/>
    </source>
</evidence>
<protein>
    <submittedName>
        <fullName evidence="2">Uncharacterized protein</fullName>
    </submittedName>
</protein>
<dbReference type="AlphaFoldDB" id="A0A0D2N5W8"/>
<name>A0A0D2N5W8_9CHLO</name>
<evidence type="ECO:0000313" key="3">
    <source>
        <dbReference type="Proteomes" id="UP000054498"/>
    </source>
</evidence>
<dbReference type="GeneID" id="25739462"/>
<dbReference type="EMBL" id="KK101302">
    <property type="protein sequence ID" value="KIZ01371.1"/>
    <property type="molecule type" value="Genomic_DNA"/>
</dbReference>
<sequence>MDTDDPDLRAPLLPPGAGPAPAPEADGLYMPEQLEYPFLDENLLQELRSIHEHDVEAGAAALPEELPHGDDEVFKMRELIQEKPEDVLHYIEEQGVLKVCEFEVQDSLAFKAFQSEGILTMGADHFEVDWEAMWLERLADTGKAAGAGWTTSVLLEAHVVNLRDAAAQGSRGLLQPLLKRYQVGE</sequence>
<evidence type="ECO:0000256" key="1">
    <source>
        <dbReference type="SAM" id="MobiDB-lite"/>
    </source>
</evidence>
<dbReference type="KEGG" id="mng:MNEG_6586"/>
<organism evidence="2 3">
    <name type="scientific">Monoraphidium neglectum</name>
    <dbReference type="NCBI Taxonomy" id="145388"/>
    <lineage>
        <taxon>Eukaryota</taxon>
        <taxon>Viridiplantae</taxon>
        <taxon>Chlorophyta</taxon>
        <taxon>core chlorophytes</taxon>
        <taxon>Chlorophyceae</taxon>
        <taxon>CS clade</taxon>
        <taxon>Sphaeropleales</taxon>
        <taxon>Selenastraceae</taxon>
        <taxon>Monoraphidium</taxon>
    </lineage>
</organism>